<sequence>MIREVTICHMVIFLLQRHMESEVARRTLDICFNSLLSLSSVKWILVPSGFLADLTGCGISPNGGSLTWLTSWKHCSNPLEGDVSTRTSDGPPLKSYFCPFILLKSPELLFGLILLNVSVAMGWEALISTPKCLRRHVSRVASIYKSNSQNRKERLKKRVEVSFLKCGLGHLDWVARAHQRSITLHRSRKSHRREELEDLRSASQTRRKGAAGSEREERADLSGAGVVAGEFGGRAERRRTEGEPGKRA</sequence>
<dbReference type="EMBL" id="KQ965731">
    <property type="protein sequence ID" value="KXS22050.1"/>
    <property type="molecule type" value="Genomic_DNA"/>
</dbReference>
<feature type="compositionally biased region" description="Basic and acidic residues" evidence="1">
    <location>
        <begin position="233"/>
        <end position="248"/>
    </location>
</feature>
<gene>
    <name evidence="2" type="ORF">M427DRAFT_162873</name>
</gene>
<proteinExistence type="predicted"/>
<accession>A0A139AZC3</accession>
<reference evidence="2 3" key="1">
    <citation type="journal article" date="2015" name="Genome Biol. Evol.">
        <title>Phylogenomic analyses indicate that early fungi evolved digesting cell walls of algal ancestors of land plants.</title>
        <authorList>
            <person name="Chang Y."/>
            <person name="Wang S."/>
            <person name="Sekimoto S."/>
            <person name="Aerts A.L."/>
            <person name="Choi C."/>
            <person name="Clum A."/>
            <person name="LaButti K.M."/>
            <person name="Lindquist E.A."/>
            <person name="Yee Ngan C."/>
            <person name="Ohm R.A."/>
            <person name="Salamov A.A."/>
            <person name="Grigoriev I.V."/>
            <person name="Spatafora J.W."/>
            <person name="Berbee M.L."/>
        </authorList>
    </citation>
    <scope>NUCLEOTIDE SEQUENCE [LARGE SCALE GENOMIC DNA]</scope>
    <source>
        <strain evidence="2 3">JEL478</strain>
    </source>
</reference>
<organism evidence="2 3">
    <name type="scientific">Gonapodya prolifera (strain JEL478)</name>
    <name type="common">Monoblepharis prolifera</name>
    <dbReference type="NCBI Taxonomy" id="1344416"/>
    <lineage>
        <taxon>Eukaryota</taxon>
        <taxon>Fungi</taxon>
        <taxon>Fungi incertae sedis</taxon>
        <taxon>Chytridiomycota</taxon>
        <taxon>Chytridiomycota incertae sedis</taxon>
        <taxon>Monoblepharidomycetes</taxon>
        <taxon>Monoblepharidales</taxon>
        <taxon>Gonapodyaceae</taxon>
        <taxon>Gonapodya</taxon>
    </lineage>
</organism>
<keyword evidence="3" id="KW-1185">Reference proteome</keyword>
<evidence type="ECO:0000256" key="1">
    <source>
        <dbReference type="SAM" id="MobiDB-lite"/>
    </source>
</evidence>
<evidence type="ECO:0000313" key="2">
    <source>
        <dbReference type="EMBL" id="KXS22050.1"/>
    </source>
</evidence>
<protein>
    <submittedName>
        <fullName evidence="2">Uncharacterized protein</fullName>
    </submittedName>
</protein>
<evidence type="ECO:0000313" key="3">
    <source>
        <dbReference type="Proteomes" id="UP000070544"/>
    </source>
</evidence>
<dbReference type="AlphaFoldDB" id="A0A139AZC3"/>
<dbReference type="Proteomes" id="UP000070544">
    <property type="component" value="Unassembled WGS sequence"/>
</dbReference>
<name>A0A139AZC3_GONPJ</name>
<feature type="region of interest" description="Disordered" evidence="1">
    <location>
        <begin position="184"/>
        <end position="248"/>
    </location>
</feature>